<sequence length="73" mass="8646">MRERQFLRGKILLWIHVRFESSCMAGYGSGDCRGIYRCTVGLLTRFICTKIYQYLGHNTQDLLTFIIRFSMME</sequence>
<reference evidence="1 2" key="1">
    <citation type="submission" date="2009-01" db="EMBL/GenBank/DDBJ databases">
        <authorList>
            <person name="Fulton L."/>
            <person name="Clifton S."/>
            <person name="Fulton B."/>
            <person name="Xu J."/>
            <person name="Minx P."/>
            <person name="Pepin K.H."/>
            <person name="Johnson M."/>
            <person name="Bhonagiri V."/>
            <person name="Nash W.E."/>
            <person name="Mardis E.R."/>
            <person name="Wilson R.K."/>
        </authorList>
    </citation>
    <scope>NUCLEOTIDE SEQUENCE [LARGE SCALE GENOMIC DNA]</scope>
    <source>
        <strain evidence="1 2">DSM 5476</strain>
    </source>
</reference>
<name>C0EEC0_9FIRM</name>
<evidence type="ECO:0000313" key="2">
    <source>
        <dbReference type="Proteomes" id="UP000003340"/>
    </source>
</evidence>
<organism evidence="1 2">
    <name type="scientific">[Clostridium] methylpentosum DSM 5476</name>
    <dbReference type="NCBI Taxonomy" id="537013"/>
    <lineage>
        <taxon>Bacteria</taxon>
        <taxon>Bacillati</taxon>
        <taxon>Bacillota</taxon>
        <taxon>Clostridia</taxon>
        <taxon>Eubacteriales</taxon>
        <taxon>Oscillospiraceae</taxon>
        <taxon>Oscillospiraceae incertae sedis</taxon>
    </lineage>
</organism>
<dbReference type="EMBL" id="ACEC01000068">
    <property type="protein sequence ID" value="EEG30168.1"/>
    <property type="molecule type" value="Genomic_DNA"/>
</dbReference>
<dbReference type="HOGENOM" id="CLU_2698117_0_0_9"/>
<dbReference type="AlphaFoldDB" id="C0EEC0"/>
<reference evidence="1 2" key="2">
    <citation type="submission" date="2009-02" db="EMBL/GenBank/DDBJ databases">
        <title>Draft genome sequence of Clostridium methylpentosum (DSM 5476).</title>
        <authorList>
            <person name="Sudarsanam P."/>
            <person name="Ley R."/>
            <person name="Guruge J."/>
            <person name="Turnbaugh P.J."/>
            <person name="Mahowald M."/>
            <person name="Liep D."/>
            <person name="Gordon J."/>
        </authorList>
    </citation>
    <scope>NUCLEOTIDE SEQUENCE [LARGE SCALE GENOMIC DNA]</scope>
    <source>
        <strain evidence="1 2">DSM 5476</strain>
    </source>
</reference>
<accession>C0EEC0</accession>
<evidence type="ECO:0000313" key="1">
    <source>
        <dbReference type="EMBL" id="EEG30168.1"/>
    </source>
</evidence>
<dbReference type="Proteomes" id="UP000003340">
    <property type="component" value="Unassembled WGS sequence"/>
</dbReference>
<gene>
    <name evidence="1" type="ORF">CLOSTMETH_02200</name>
</gene>
<keyword evidence="2" id="KW-1185">Reference proteome</keyword>
<protein>
    <submittedName>
        <fullName evidence="1">Uncharacterized protein</fullName>
    </submittedName>
</protein>
<comment type="caution">
    <text evidence="1">The sequence shown here is derived from an EMBL/GenBank/DDBJ whole genome shotgun (WGS) entry which is preliminary data.</text>
</comment>
<proteinExistence type="predicted"/>